<dbReference type="GO" id="GO:0005886">
    <property type="term" value="C:plasma membrane"/>
    <property type="evidence" value="ECO:0007669"/>
    <property type="project" value="UniProtKB-SubCell"/>
</dbReference>
<evidence type="ECO:0000313" key="12">
    <source>
        <dbReference type="Proteomes" id="UP000239237"/>
    </source>
</evidence>
<dbReference type="GeneID" id="99673209"/>
<keyword evidence="4 8" id="KW-0812">Transmembrane</keyword>
<evidence type="ECO:0000256" key="4">
    <source>
        <dbReference type="ARBA" id="ARBA00022692"/>
    </source>
</evidence>
<name>A0A2N9KG12_9LACO</name>
<evidence type="ECO:0000313" key="10">
    <source>
        <dbReference type="EMBL" id="SPE09762.1"/>
    </source>
</evidence>
<reference evidence="9 12" key="1">
    <citation type="submission" date="2018-02" db="EMBL/GenBank/DDBJ databases">
        <authorList>
            <person name="Rodrigo-Torres L."/>
            <person name="Arahal R. D."/>
            <person name="Lucena T."/>
        </authorList>
    </citation>
    <scope>NUCLEOTIDE SEQUENCE [LARGE SCALE GENOMIC DNA]</scope>
    <source>
        <strain evidence="9 12">CECT 8486</strain>
    </source>
</reference>
<dbReference type="AlphaFoldDB" id="A0A2N9KG12"/>
<evidence type="ECO:0000256" key="7">
    <source>
        <dbReference type="ARBA" id="ARBA00023136"/>
    </source>
</evidence>
<dbReference type="EMBL" id="OKQR01000006">
    <property type="protein sequence ID" value="SPD94899.1"/>
    <property type="molecule type" value="Genomic_DNA"/>
</dbReference>
<dbReference type="PANTHER" id="PTHR32024">
    <property type="entry name" value="TRK SYSTEM POTASSIUM UPTAKE PROTEIN TRKG-RELATED"/>
    <property type="match status" value="1"/>
</dbReference>
<keyword evidence="2" id="KW-0813">Transport</keyword>
<sequence>MSRKIDLPTAAEMQKFHDQSQRHTFWSRISMPQRLSLGFLTVITVGALLLMLPFSYHGNVGHTFMDGLFTATSAASVTGLTVVDTATHWTTFGQIVIMVLIEIGALGFMSFSVLLFTATRKKMDLRSKMMVQEVYNLESLYDTRVVFGYVIKLSVIIQSIGAVLLAPFFINDFGWKHGMFYAVFHAISAFGNSGFSILPHETAAYNNQPWILLIIAFLIVAGSLGFLVWRDLLIYRTTHRLTLHSKLALVMTGVLIVGGWLLFELTERNMSSAQGIQPINRIFDTLFMSISYRTAGFAQFSFDSMSSATVLLTMMLMYIGGTPGSTAGGIKTTTLGVLILQTHAALRGKKDVVFSHRRLSHENIVRALLLVFVSLAFLGILSFLLMLTQEHTAHYGLEYIIFEVVSAFATTGLTLGLTPHLTTFGQLIIMLAMFIGRVGIYTVMFSILNVHDDKAPFRYPEESVIIG</sequence>
<accession>A0A2N9KG12</accession>
<dbReference type="PANTHER" id="PTHR32024:SF1">
    <property type="entry name" value="KTR SYSTEM POTASSIUM UPTAKE PROTEIN B"/>
    <property type="match status" value="1"/>
</dbReference>
<feature type="transmembrane region" description="Helical" evidence="8">
    <location>
        <begin position="146"/>
        <end position="166"/>
    </location>
</feature>
<feature type="transmembrane region" description="Helical" evidence="8">
    <location>
        <begin position="424"/>
        <end position="448"/>
    </location>
</feature>
<organism evidence="10 11">
    <name type="scientific">Leuconostoc suionicum</name>
    <dbReference type="NCBI Taxonomy" id="1511761"/>
    <lineage>
        <taxon>Bacteria</taxon>
        <taxon>Bacillati</taxon>
        <taxon>Bacillota</taxon>
        <taxon>Bacilli</taxon>
        <taxon>Lactobacillales</taxon>
        <taxon>Lactobacillaceae</taxon>
        <taxon>Leuconostoc</taxon>
    </lineage>
</organism>
<keyword evidence="12" id="KW-1185">Reference proteome</keyword>
<evidence type="ECO:0000256" key="8">
    <source>
        <dbReference type="SAM" id="Phobius"/>
    </source>
</evidence>
<feature type="transmembrane region" description="Helical" evidence="8">
    <location>
        <begin position="297"/>
        <end position="319"/>
    </location>
</feature>
<dbReference type="RefSeq" id="WP_072612862.1">
    <property type="nucleotide sequence ID" value="NZ_CAURUR010000005.1"/>
</dbReference>
<dbReference type="GO" id="GO:0008324">
    <property type="term" value="F:monoatomic cation transmembrane transporter activity"/>
    <property type="evidence" value="ECO:0007669"/>
    <property type="project" value="InterPro"/>
</dbReference>
<keyword evidence="3" id="KW-1003">Cell membrane</keyword>
<protein>
    <submittedName>
        <fullName evidence="10">Potassium/sodium uptake protein NtpJ</fullName>
    </submittedName>
</protein>
<feature type="transmembrane region" description="Helical" evidence="8">
    <location>
        <begin position="241"/>
        <end position="263"/>
    </location>
</feature>
<evidence type="ECO:0000313" key="11">
    <source>
        <dbReference type="Proteomes" id="UP000237923"/>
    </source>
</evidence>
<proteinExistence type="predicted"/>
<evidence type="ECO:0000256" key="2">
    <source>
        <dbReference type="ARBA" id="ARBA00022448"/>
    </source>
</evidence>
<gene>
    <name evidence="10" type="primary">ntpJ</name>
    <name evidence="9" type="ORF">LES8486_01957</name>
    <name evidence="10" type="ORF">LES9216_01957</name>
</gene>
<evidence type="ECO:0000313" key="9">
    <source>
        <dbReference type="EMBL" id="SPD94899.1"/>
    </source>
</evidence>
<feature type="transmembrane region" description="Helical" evidence="8">
    <location>
        <begin position="210"/>
        <end position="229"/>
    </location>
</feature>
<dbReference type="Proteomes" id="UP000237923">
    <property type="component" value="Unassembled WGS sequence"/>
</dbReference>
<evidence type="ECO:0000256" key="3">
    <source>
        <dbReference type="ARBA" id="ARBA00022475"/>
    </source>
</evidence>
<evidence type="ECO:0000256" key="1">
    <source>
        <dbReference type="ARBA" id="ARBA00004651"/>
    </source>
</evidence>
<comment type="subcellular location">
    <subcellularLocation>
        <location evidence="1">Cell membrane</location>
        <topology evidence="1">Multi-pass membrane protein</topology>
    </subcellularLocation>
</comment>
<evidence type="ECO:0000256" key="5">
    <source>
        <dbReference type="ARBA" id="ARBA00022989"/>
    </source>
</evidence>
<keyword evidence="5 8" id="KW-1133">Transmembrane helix</keyword>
<feature type="transmembrane region" description="Helical" evidence="8">
    <location>
        <begin position="95"/>
        <end position="119"/>
    </location>
</feature>
<dbReference type="InterPro" id="IPR003445">
    <property type="entry name" value="Cat_transpt"/>
</dbReference>
<keyword evidence="7 8" id="KW-0472">Membrane</keyword>
<feature type="transmembrane region" description="Helical" evidence="8">
    <location>
        <begin position="399"/>
        <end position="418"/>
    </location>
</feature>
<evidence type="ECO:0000256" key="6">
    <source>
        <dbReference type="ARBA" id="ARBA00023065"/>
    </source>
</evidence>
<dbReference type="EMBL" id="OKQU01000005">
    <property type="protein sequence ID" value="SPE09762.1"/>
    <property type="molecule type" value="Genomic_DNA"/>
</dbReference>
<feature type="transmembrane region" description="Helical" evidence="8">
    <location>
        <begin position="35"/>
        <end position="56"/>
    </location>
</feature>
<dbReference type="Proteomes" id="UP000239237">
    <property type="component" value="Unassembled WGS sequence"/>
</dbReference>
<dbReference type="GO" id="GO:0030001">
    <property type="term" value="P:metal ion transport"/>
    <property type="evidence" value="ECO:0007669"/>
    <property type="project" value="UniProtKB-ARBA"/>
</dbReference>
<reference evidence="10 11" key="2">
    <citation type="submission" date="2018-02" db="EMBL/GenBank/DDBJ databases">
        <authorList>
            <person name="Cohen D.B."/>
            <person name="Kent A.D."/>
        </authorList>
    </citation>
    <scope>NUCLEOTIDE SEQUENCE [LARGE SCALE GENOMIC DNA]</scope>
    <source>
        <strain evidence="10 11">CECT 9216</strain>
    </source>
</reference>
<keyword evidence="6" id="KW-0406">Ion transport</keyword>
<feature type="transmembrane region" description="Helical" evidence="8">
    <location>
        <begin position="364"/>
        <end position="387"/>
    </location>
</feature>
<dbReference type="Pfam" id="PF02386">
    <property type="entry name" value="TrkH"/>
    <property type="match status" value="1"/>
</dbReference>
<dbReference type="KEGG" id="lsu:A6B45_00325"/>